<dbReference type="InterPro" id="IPR007848">
    <property type="entry name" value="Small_mtfrase_dom"/>
</dbReference>
<dbReference type="Gene3D" id="3.40.50.150">
    <property type="entry name" value="Vaccinia Virus protein VP39"/>
    <property type="match status" value="1"/>
</dbReference>
<dbReference type="InterPro" id="IPR004556">
    <property type="entry name" value="HemK-like"/>
</dbReference>
<dbReference type="NCBIfam" id="TIGR00536">
    <property type="entry name" value="hemK_fam"/>
    <property type="match status" value="1"/>
</dbReference>
<dbReference type="AlphaFoldDB" id="A0A212IXR0"/>
<dbReference type="HAMAP" id="MF_02126">
    <property type="entry name" value="RF_methyltr_PrmC"/>
    <property type="match status" value="1"/>
</dbReference>
<protein>
    <recommendedName>
        <fullName evidence="5">Release factor glutamine methyltransferase</fullName>
        <shortName evidence="5">RF MTase</shortName>
        <ecNumber evidence="5">2.1.1.297</ecNumber>
    </recommendedName>
    <alternativeName>
        <fullName evidence="5">N5-glutamine methyltransferase PrmC</fullName>
    </alternativeName>
    <alternativeName>
        <fullName evidence="5">Protein-(glutamine-N5) MTase PrmC</fullName>
    </alternativeName>
    <alternativeName>
        <fullName evidence="5">Protein-glutamine N-methyltransferase PrmC</fullName>
    </alternativeName>
</protein>
<evidence type="ECO:0000256" key="3">
    <source>
        <dbReference type="ARBA" id="ARBA00022691"/>
    </source>
</evidence>
<dbReference type="EC" id="2.1.1.297" evidence="5"/>
<feature type="binding site" evidence="5">
    <location>
        <begin position="190"/>
        <end position="193"/>
    </location>
    <ligand>
        <name>substrate</name>
    </ligand>
</feature>
<dbReference type="PANTHER" id="PTHR18895:SF74">
    <property type="entry name" value="MTRF1L RELEASE FACTOR GLUTAMINE METHYLTRANSFERASE"/>
    <property type="match status" value="1"/>
</dbReference>
<keyword evidence="2 5" id="KW-0808">Transferase</keyword>
<dbReference type="NCBIfam" id="TIGR03534">
    <property type="entry name" value="RF_mod_PrmC"/>
    <property type="match status" value="1"/>
</dbReference>
<evidence type="ECO:0000256" key="1">
    <source>
        <dbReference type="ARBA" id="ARBA00022603"/>
    </source>
</evidence>
<evidence type="ECO:0000313" key="8">
    <source>
        <dbReference type="EMBL" id="SBV91937.1"/>
    </source>
</evidence>
<evidence type="ECO:0000259" key="6">
    <source>
        <dbReference type="Pfam" id="PF05175"/>
    </source>
</evidence>
<proteinExistence type="inferred from homology"/>
<dbReference type="Gene3D" id="1.10.8.10">
    <property type="entry name" value="DNA helicase RuvA subunit, C-terminal domain"/>
    <property type="match status" value="1"/>
</dbReference>
<keyword evidence="3 5" id="KW-0949">S-adenosyl-L-methionine</keyword>
<feature type="domain" description="Release factor glutamine methyltransferase N-terminal" evidence="7">
    <location>
        <begin position="5"/>
        <end position="75"/>
    </location>
</feature>
<dbReference type="GO" id="GO:0003676">
    <property type="term" value="F:nucleic acid binding"/>
    <property type="evidence" value="ECO:0007669"/>
    <property type="project" value="InterPro"/>
</dbReference>
<name>A0A212IXR0_9PROT</name>
<dbReference type="PANTHER" id="PTHR18895">
    <property type="entry name" value="HEMK METHYLTRANSFERASE"/>
    <property type="match status" value="1"/>
</dbReference>
<dbReference type="InterPro" id="IPR019874">
    <property type="entry name" value="RF_methyltr_PrmC"/>
</dbReference>
<dbReference type="InterPro" id="IPR029063">
    <property type="entry name" value="SAM-dependent_MTases_sf"/>
</dbReference>
<gene>
    <name evidence="5 8" type="primary">prmC</name>
    <name evidence="8" type="ORF">KL86APRO_10188</name>
</gene>
<organism evidence="8">
    <name type="scientific">uncultured Alphaproteobacteria bacterium</name>
    <dbReference type="NCBI Taxonomy" id="91750"/>
    <lineage>
        <taxon>Bacteria</taxon>
        <taxon>Pseudomonadati</taxon>
        <taxon>Pseudomonadota</taxon>
        <taxon>Alphaproteobacteria</taxon>
        <taxon>environmental samples</taxon>
    </lineage>
</organism>
<comment type="catalytic activity">
    <reaction evidence="4 5">
        <text>L-glutaminyl-[peptide chain release factor] + S-adenosyl-L-methionine = N(5)-methyl-L-glutaminyl-[peptide chain release factor] + S-adenosyl-L-homocysteine + H(+)</text>
        <dbReference type="Rhea" id="RHEA:42896"/>
        <dbReference type="Rhea" id="RHEA-COMP:10271"/>
        <dbReference type="Rhea" id="RHEA-COMP:10272"/>
        <dbReference type="ChEBI" id="CHEBI:15378"/>
        <dbReference type="ChEBI" id="CHEBI:30011"/>
        <dbReference type="ChEBI" id="CHEBI:57856"/>
        <dbReference type="ChEBI" id="CHEBI:59789"/>
        <dbReference type="ChEBI" id="CHEBI:61891"/>
        <dbReference type="EC" id="2.1.1.297"/>
    </reaction>
</comment>
<dbReference type="PROSITE" id="PS00092">
    <property type="entry name" value="N6_MTASE"/>
    <property type="match status" value="1"/>
</dbReference>
<evidence type="ECO:0000256" key="2">
    <source>
        <dbReference type="ARBA" id="ARBA00022679"/>
    </source>
</evidence>
<dbReference type="GO" id="GO:0102559">
    <property type="term" value="F:peptide chain release factor N(5)-glutamine methyltransferase activity"/>
    <property type="evidence" value="ECO:0007669"/>
    <property type="project" value="UniProtKB-EC"/>
</dbReference>
<dbReference type="GO" id="GO:0032259">
    <property type="term" value="P:methylation"/>
    <property type="evidence" value="ECO:0007669"/>
    <property type="project" value="UniProtKB-KW"/>
</dbReference>
<dbReference type="SUPFAM" id="SSF53335">
    <property type="entry name" value="S-adenosyl-L-methionine-dependent methyltransferases"/>
    <property type="match status" value="1"/>
</dbReference>
<keyword evidence="1 5" id="KW-0489">Methyltransferase</keyword>
<evidence type="ECO:0000256" key="5">
    <source>
        <dbReference type="HAMAP-Rule" id="MF_02126"/>
    </source>
</evidence>
<dbReference type="Pfam" id="PF17827">
    <property type="entry name" value="PrmC_N"/>
    <property type="match status" value="1"/>
</dbReference>
<comment type="similarity">
    <text evidence="5">Belongs to the protein N5-glutamine methyltransferase family. PrmC subfamily.</text>
</comment>
<dbReference type="InterPro" id="IPR050320">
    <property type="entry name" value="N5-glutamine_MTase"/>
</dbReference>
<dbReference type="InterPro" id="IPR002052">
    <property type="entry name" value="DNA_methylase_N6_adenine_CS"/>
</dbReference>
<dbReference type="Pfam" id="PF05175">
    <property type="entry name" value="MTS"/>
    <property type="match status" value="1"/>
</dbReference>
<sequence>MTLGEVVAWATEALRAAGVEGPRRDARVLVGAVLGVDMAAMLAHPEHPVDEAERARVEAAVRRRAAREPVSRILGVREFWGLEFRLGEETLDPRPDSETVVAALLEGLGDAPRPRVLDLGTGTGCLLLAVLAERPGATGVGVDAAPGAVAVAAENAAALGLTPRAEFVVRDWRNPGWREGLGRFDAVIANPPYIPDADVPGLEPEVRVYDPHAALAGGADGLDPYRLLCPQVPELLVPGGVAAFEVGIGQADAVSALFGAAGLRPGGVRADLGGVDRAVVAFAPAP</sequence>
<accession>A0A212IXR0</accession>
<dbReference type="EMBL" id="FLUO01000001">
    <property type="protein sequence ID" value="SBV91937.1"/>
    <property type="molecule type" value="Genomic_DNA"/>
</dbReference>
<feature type="binding site" evidence="5">
    <location>
        <begin position="120"/>
        <end position="124"/>
    </location>
    <ligand>
        <name>S-adenosyl-L-methionine</name>
        <dbReference type="ChEBI" id="CHEBI:59789"/>
    </ligand>
</feature>
<comment type="function">
    <text evidence="5">Methylates the class 1 translation termination release factors RF1/PrfA and RF2/PrfB on the glutamine residue of the universally conserved GGQ motif.</text>
</comment>
<dbReference type="InterPro" id="IPR040758">
    <property type="entry name" value="PrmC_N"/>
</dbReference>
<evidence type="ECO:0000256" key="4">
    <source>
        <dbReference type="ARBA" id="ARBA00048391"/>
    </source>
</evidence>
<dbReference type="CDD" id="cd02440">
    <property type="entry name" value="AdoMet_MTases"/>
    <property type="match status" value="1"/>
</dbReference>
<reference evidence="8" key="1">
    <citation type="submission" date="2016-04" db="EMBL/GenBank/DDBJ databases">
        <authorList>
            <person name="Evans L.H."/>
            <person name="Alamgir A."/>
            <person name="Owens N."/>
            <person name="Weber N.D."/>
            <person name="Virtaneva K."/>
            <person name="Barbian K."/>
            <person name="Babar A."/>
            <person name="Rosenke K."/>
        </authorList>
    </citation>
    <scope>NUCLEOTIDE SEQUENCE</scope>
    <source>
        <strain evidence="8">86</strain>
    </source>
</reference>
<feature type="binding site" evidence="5">
    <location>
        <position position="190"/>
    </location>
    <ligand>
        <name>S-adenosyl-L-methionine</name>
        <dbReference type="ChEBI" id="CHEBI:59789"/>
    </ligand>
</feature>
<feature type="domain" description="Methyltransferase small" evidence="6">
    <location>
        <begin position="103"/>
        <end position="194"/>
    </location>
</feature>
<feature type="binding site" evidence="5">
    <location>
        <position position="172"/>
    </location>
    <ligand>
        <name>S-adenosyl-L-methionine</name>
        <dbReference type="ChEBI" id="CHEBI:59789"/>
    </ligand>
</feature>
<evidence type="ECO:0000259" key="7">
    <source>
        <dbReference type="Pfam" id="PF17827"/>
    </source>
</evidence>
<feature type="binding site" evidence="5">
    <location>
        <position position="143"/>
    </location>
    <ligand>
        <name>S-adenosyl-L-methionine</name>
        <dbReference type="ChEBI" id="CHEBI:59789"/>
    </ligand>
</feature>